<comment type="caution">
    <text evidence="4">The sequence shown here is derived from an EMBL/GenBank/DDBJ whole genome shotgun (WGS) entry which is preliminary data.</text>
</comment>
<keyword evidence="5" id="KW-1185">Reference proteome</keyword>
<dbReference type="GeneID" id="34602051"/>
<keyword evidence="2" id="KW-0378">Hydrolase</keyword>
<dbReference type="Proteomes" id="UP000077002">
    <property type="component" value="Unassembled WGS sequence"/>
</dbReference>
<dbReference type="RefSeq" id="XP_022510814.1">
    <property type="nucleotide sequence ID" value="XM_022656852.1"/>
</dbReference>
<dbReference type="SUPFAM" id="SSF56601">
    <property type="entry name" value="beta-lactamase/transpeptidase-like"/>
    <property type="match status" value="1"/>
</dbReference>
<dbReference type="Pfam" id="PF00144">
    <property type="entry name" value="Beta-lactamase"/>
    <property type="match status" value="2"/>
</dbReference>
<evidence type="ECO:0000313" key="5">
    <source>
        <dbReference type="Proteomes" id="UP000077002"/>
    </source>
</evidence>
<organism evidence="4 5">
    <name type="scientific">Fonsecaea monophora</name>
    <dbReference type="NCBI Taxonomy" id="254056"/>
    <lineage>
        <taxon>Eukaryota</taxon>
        <taxon>Fungi</taxon>
        <taxon>Dikarya</taxon>
        <taxon>Ascomycota</taxon>
        <taxon>Pezizomycotina</taxon>
        <taxon>Eurotiomycetes</taxon>
        <taxon>Chaetothyriomycetidae</taxon>
        <taxon>Chaetothyriales</taxon>
        <taxon>Herpotrichiellaceae</taxon>
        <taxon>Fonsecaea</taxon>
    </lineage>
</organism>
<accession>A0A177F632</accession>
<feature type="domain" description="Beta-lactamase-related" evidence="3">
    <location>
        <begin position="48"/>
        <end position="133"/>
    </location>
</feature>
<dbReference type="EMBL" id="LVKK01000050">
    <property type="protein sequence ID" value="OAG38862.1"/>
    <property type="molecule type" value="Genomic_DNA"/>
</dbReference>
<sequence length="326" mass="36527">MLGNVDKVFEDVTGSIYGLPGFQVKSMDRKGEPLVQGARGQRFLGKDESEVDSETVFWVASCTKIVVAIAILQCVERGLVTLDTIPTDILPELSRLQVLRGWTEKNEPILEDPQRLPTVRELLSHQSGISVDISEPMLLKWNDLGDYFQKYIFGPLGLQNTTFEPLEDPKFRDRLTATHLRQPEGSLRVADVNAGTQYAKSGHHNGGGGLWSTASDLCQLLRGVFLDEHHSGLLTHASVHEIYRPCLDHPEYLEQRVEKMKHEKPMHINILPQIPTDVPKSFGLGVAINLADLDTGLSAGSFQWSGFPNCYWASHGKYNSLQWNRR</sequence>
<dbReference type="PANTHER" id="PTHR43283">
    <property type="entry name" value="BETA-LACTAMASE-RELATED"/>
    <property type="match status" value="1"/>
</dbReference>
<proteinExistence type="inferred from homology"/>
<dbReference type="InterPro" id="IPR012338">
    <property type="entry name" value="Beta-lactam/transpept-like"/>
</dbReference>
<dbReference type="PANTHER" id="PTHR43283:SF17">
    <property type="entry name" value="(LOVD), PUTATIVE (AFU_ORTHOLOGUE AFUA_5G00920)-RELATED"/>
    <property type="match status" value="1"/>
</dbReference>
<comment type="similarity">
    <text evidence="1">Belongs to the class-A beta-lactamase family.</text>
</comment>
<evidence type="ECO:0000256" key="1">
    <source>
        <dbReference type="ARBA" id="ARBA00009009"/>
    </source>
</evidence>
<dbReference type="AlphaFoldDB" id="A0A177F632"/>
<reference evidence="4 5" key="1">
    <citation type="submission" date="2016-03" db="EMBL/GenBank/DDBJ databases">
        <title>Draft genome sequence of the Fonsecaea monophora CBS 269.37.</title>
        <authorList>
            <person name="Bombassaro A."/>
            <person name="Vinicius W.A."/>
            <person name="De Hoog S."/>
            <person name="Sun J."/>
            <person name="Souza E.M."/>
            <person name="Raittz R.T."/>
            <person name="Costa F."/>
            <person name="Leao A.C."/>
            <person name="Tadra-Sfeir M.Z."/>
            <person name="Baura V."/>
            <person name="Balsanelli E."/>
            <person name="Pedrosa F.O."/>
            <person name="Moreno L.F."/>
            <person name="Steffens M.B."/>
            <person name="Xi L."/>
            <person name="Bocca A.L."/>
            <person name="Felipe M.S."/>
            <person name="Teixeira M."/>
            <person name="Telles Filho F.Q."/>
            <person name="Azevedo C.M."/>
            <person name="Gomes R."/>
            <person name="Vicente V.A."/>
        </authorList>
    </citation>
    <scope>NUCLEOTIDE SEQUENCE [LARGE SCALE GENOMIC DNA]</scope>
    <source>
        <strain evidence="4 5">CBS 269.37</strain>
    </source>
</reference>
<evidence type="ECO:0000259" key="3">
    <source>
        <dbReference type="Pfam" id="PF00144"/>
    </source>
</evidence>
<evidence type="ECO:0000256" key="2">
    <source>
        <dbReference type="ARBA" id="ARBA00022801"/>
    </source>
</evidence>
<gene>
    <name evidence="4" type="ORF">AYO21_06893</name>
</gene>
<protein>
    <recommendedName>
        <fullName evidence="3">Beta-lactamase-related domain-containing protein</fullName>
    </recommendedName>
</protein>
<dbReference type="InterPro" id="IPR050789">
    <property type="entry name" value="Diverse_Enzym_Activities"/>
</dbReference>
<name>A0A177F632_9EURO</name>
<dbReference type="Gene3D" id="3.40.710.10">
    <property type="entry name" value="DD-peptidase/beta-lactamase superfamily"/>
    <property type="match status" value="2"/>
</dbReference>
<dbReference type="GO" id="GO:0016787">
    <property type="term" value="F:hydrolase activity"/>
    <property type="evidence" value="ECO:0007669"/>
    <property type="project" value="UniProtKB-KW"/>
</dbReference>
<dbReference type="InterPro" id="IPR001466">
    <property type="entry name" value="Beta-lactam-related"/>
</dbReference>
<dbReference type="OrthoDB" id="428260at2759"/>
<feature type="domain" description="Beta-lactamase-related" evidence="3">
    <location>
        <begin position="143"/>
        <end position="308"/>
    </location>
</feature>
<evidence type="ECO:0000313" key="4">
    <source>
        <dbReference type="EMBL" id="OAG38862.1"/>
    </source>
</evidence>